<proteinExistence type="predicted"/>
<gene>
    <name evidence="1" type="ORF">DACRYDRAFT_22978</name>
</gene>
<accession>M5G3V2</accession>
<dbReference type="RefSeq" id="XP_040627424.1">
    <property type="nucleotide sequence ID" value="XM_040773042.1"/>
</dbReference>
<dbReference type="HOGENOM" id="CLU_2250041_0_0_1"/>
<organism evidence="1 2">
    <name type="scientific">Dacryopinax primogenitus (strain DJM 731)</name>
    <name type="common">Brown rot fungus</name>
    <dbReference type="NCBI Taxonomy" id="1858805"/>
    <lineage>
        <taxon>Eukaryota</taxon>
        <taxon>Fungi</taxon>
        <taxon>Dikarya</taxon>
        <taxon>Basidiomycota</taxon>
        <taxon>Agaricomycotina</taxon>
        <taxon>Dacrymycetes</taxon>
        <taxon>Dacrymycetales</taxon>
        <taxon>Dacrymycetaceae</taxon>
        <taxon>Dacryopinax</taxon>
    </lineage>
</organism>
<sequence>MRITGNSVFRLLLVRGGRAGVHDTRLITTFVQRRKTKLFEVHSGALQSTHICKCAKGPDLSKSHLLHRGRAGSWKRRTPDRWCLPAEGRDKMPAARSSFALPRF</sequence>
<dbReference type="GeneID" id="63688104"/>
<reference evidence="1 2" key="1">
    <citation type="journal article" date="2012" name="Science">
        <title>The Paleozoic origin of enzymatic lignin decomposition reconstructed from 31 fungal genomes.</title>
        <authorList>
            <person name="Floudas D."/>
            <person name="Binder M."/>
            <person name="Riley R."/>
            <person name="Barry K."/>
            <person name="Blanchette R.A."/>
            <person name="Henrissat B."/>
            <person name="Martinez A.T."/>
            <person name="Otillar R."/>
            <person name="Spatafora J.W."/>
            <person name="Yadav J.S."/>
            <person name="Aerts A."/>
            <person name="Benoit I."/>
            <person name="Boyd A."/>
            <person name="Carlson A."/>
            <person name="Copeland A."/>
            <person name="Coutinho P.M."/>
            <person name="de Vries R.P."/>
            <person name="Ferreira P."/>
            <person name="Findley K."/>
            <person name="Foster B."/>
            <person name="Gaskell J."/>
            <person name="Glotzer D."/>
            <person name="Gorecki P."/>
            <person name="Heitman J."/>
            <person name="Hesse C."/>
            <person name="Hori C."/>
            <person name="Igarashi K."/>
            <person name="Jurgens J.A."/>
            <person name="Kallen N."/>
            <person name="Kersten P."/>
            <person name="Kohler A."/>
            <person name="Kuees U."/>
            <person name="Kumar T.K.A."/>
            <person name="Kuo A."/>
            <person name="LaButti K."/>
            <person name="Larrondo L.F."/>
            <person name="Lindquist E."/>
            <person name="Ling A."/>
            <person name="Lombard V."/>
            <person name="Lucas S."/>
            <person name="Lundell T."/>
            <person name="Martin R."/>
            <person name="McLaughlin D.J."/>
            <person name="Morgenstern I."/>
            <person name="Morin E."/>
            <person name="Murat C."/>
            <person name="Nagy L.G."/>
            <person name="Nolan M."/>
            <person name="Ohm R.A."/>
            <person name="Patyshakuliyeva A."/>
            <person name="Rokas A."/>
            <person name="Ruiz-Duenas F.J."/>
            <person name="Sabat G."/>
            <person name="Salamov A."/>
            <person name="Samejima M."/>
            <person name="Schmutz J."/>
            <person name="Slot J.C."/>
            <person name="St John F."/>
            <person name="Stenlid J."/>
            <person name="Sun H."/>
            <person name="Sun S."/>
            <person name="Syed K."/>
            <person name="Tsang A."/>
            <person name="Wiebenga A."/>
            <person name="Young D."/>
            <person name="Pisabarro A."/>
            <person name="Eastwood D.C."/>
            <person name="Martin F."/>
            <person name="Cullen D."/>
            <person name="Grigoriev I.V."/>
            <person name="Hibbett D.S."/>
        </authorList>
    </citation>
    <scope>NUCLEOTIDE SEQUENCE [LARGE SCALE GENOMIC DNA]</scope>
    <source>
        <strain evidence="1 2">DJM-731 SS1</strain>
    </source>
</reference>
<dbReference type="EMBL" id="JH795866">
    <property type="protein sequence ID" value="EJU00527.1"/>
    <property type="molecule type" value="Genomic_DNA"/>
</dbReference>
<dbReference type="Proteomes" id="UP000030653">
    <property type="component" value="Unassembled WGS sequence"/>
</dbReference>
<name>M5G3V2_DACPD</name>
<evidence type="ECO:0000313" key="1">
    <source>
        <dbReference type="EMBL" id="EJU00527.1"/>
    </source>
</evidence>
<protein>
    <submittedName>
        <fullName evidence="1">Uncharacterized protein</fullName>
    </submittedName>
</protein>
<evidence type="ECO:0000313" key="2">
    <source>
        <dbReference type="Proteomes" id="UP000030653"/>
    </source>
</evidence>
<dbReference type="AlphaFoldDB" id="M5G3V2"/>
<keyword evidence="2" id="KW-1185">Reference proteome</keyword>